<dbReference type="InterPro" id="IPR017978">
    <property type="entry name" value="GPCR_3_C"/>
</dbReference>
<dbReference type="PROSITE" id="PS00981">
    <property type="entry name" value="G_PROTEIN_RECEP_F3_3"/>
    <property type="match status" value="1"/>
</dbReference>
<dbReference type="PROSITE" id="PS50259">
    <property type="entry name" value="G_PROTEIN_RECEP_F3_4"/>
    <property type="match status" value="1"/>
</dbReference>
<dbReference type="FunCoup" id="A0A151Z9E6">
    <property type="interactions" value="25"/>
</dbReference>
<dbReference type="OMA" id="DACTNVN"/>
<feature type="domain" description="G-protein coupled receptors family 3 profile" evidence="13">
    <location>
        <begin position="421"/>
        <end position="670"/>
    </location>
</feature>
<dbReference type="CDD" id="cd15047">
    <property type="entry name" value="7tmC_GABA-B-like"/>
    <property type="match status" value="1"/>
</dbReference>
<evidence type="ECO:0000256" key="2">
    <source>
        <dbReference type="ARBA" id="ARBA00022475"/>
    </source>
</evidence>
<keyword evidence="12" id="KW-0732">Signal</keyword>
<accession>A0A151Z9E6</accession>
<evidence type="ECO:0000259" key="13">
    <source>
        <dbReference type="PROSITE" id="PS50259"/>
    </source>
</evidence>
<feature type="transmembrane region" description="Helical" evidence="11">
    <location>
        <begin position="641"/>
        <end position="663"/>
    </location>
</feature>
<keyword evidence="4 11" id="KW-1133">Transmembrane helix</keyword>
<dbReference type="GO" id="GO:0007214">
    <property type="term" value="P:gamma-aminobutyric acid signaling pathway"/>
    <property type="evidence" value="ECO:0007669"/>
    <property type="project" value="TreeGrafter"/>
</dbReference>
<dbReference type="OrthoDB" id="16403at2759"/>
<evidence type="ECO:0000256" key="7">
    <source>
        <dbReference type="ARBA" id="ARBA00023170"/>
    </source>
</evidence>
<feature type="compositionally biased region" description="Polar residues" evidence="10">
    <location>
        <begin position="752"/>
        <end position="772"/>
    </location>
</feature>
<dbReference type="PANTHER" id="PTHR10519:SF20">
    <property type="entry name" value="G-PROTEIN COUPLED RECEPTOR 156-RELATED"/>
    <property type="match status" value="1"/>
</dbReference>
<dbReference type="InterPro" id="IPR001828">
    <property type="entry name" value="ANF_lig-bd_rcpt"/>
</dbReference>
<protein>
    <submittedName>
        <fullName evidence="14">G-protein-coupled receptor family 3 protein 5</fullName>
    </submittedName>
</protein>
<evidence type="ECO:0000313" key="15">
    <source>
        <dbReference type="Proteomes" id="UP000076078"/>
    </source>
</evidence>
<dbReference type="SUPFAM" id="SSF53822">
    <property type="entry name" value="Periplasmic binding protein-like I"/>
    <property type="match status" value="1"/>
</dbReference>
<feature type="transmembrane region" description="Helical" evidence="11">
    <location>
        <begin position="578"/>
        <end position="598"/>
    </location>
</feature>
<feature type="transmembrane region" description="Helical" evidence="11">
    <location>
        <begin position="458"/>
        <end position="477"/>
    </location>
</feature>
<feature type="region of interest" description="Disordered" evidence="10">
    <location>
        <begin position="719"/>
        <end position="778"/>
    </location>
</feature>
<keyword evidence="2" id="KW-1003">Cell membrane</keyword>
<reference evidence="14 15" key="1">
    <citation type="submission" date="2015-12" db="EMBL/GenBank/DDBJ databases">
        <title>Dictyostelia acquired genes for synthesis and detection of signals that induce cell-type specialization by lateral gene transfer from prokaryotes.</title>
        <authorList>
            <person name="Gloeckner G."/>
            <person name="Schaap P."/>
        </authorList>
    </citation>
    <scope>NUCLEOTIDE SEQUENCE [LARGE SCALE GENOMIC DNA]</scope>
    <source>
        <strain evidence="14 15">TK</strain>
    </source>
</reference>
<evidence type="ECO:0000256" key="6">
    <source>
        <dbReference type="ARBA" id="ARBA00023136"/>
    </source>
</evidence>
<dbReference type="PANTHER" id="PTHR10519">
    <property type="entry name" value="GABA-B RECEPTOR"/>
    <property type="match status" value="1"/>
</dbReference>
<dbReference type="InterPro" id="IPR002455">
    <property type="entry name" value="GPCR3_GABA-B"/>
</dbReference>
<evidence type="ECO:0000256" key="3">
    <source>
        <dbReference type="ARBA" id="ARBA00022692"/>
    </source>
</evidence>
<keyword evidence="8" id="KW-0325">Glycoprotein</keyword>
<evidence type="ECO:0000256" key="8">
    <source>
        <dbReference type="ARBA" id="ARBA00023180"/>
    </source>
</evidence>
<feature type="signal peptide" evidence="12">
    <location>
        <begin position="1"/>
        <end position="23"/>
    </location>
</feature>
<dbReference type="InterPro" id="IPR028082">
    <property type="entry name" value="Peripla_BP_I"/>
</dbReference>
<sequence length="778" mass="85139">MKINNTLILTVLLFITLLGQIYAQTNIQLAFMAPLGDAEEPQYRGGVMLAADKIRSNFTAHNYNLNISVIGDSEPIMNSLDMIQNLGVVGVVGPAYSGASSIACLITGAFQVPSISFYATGTDLSNPDKYPFFNRVMPDDYLQVKSILLLAQKYGWERISCVHTNEDYGIGGANILVREANAIGIAVNTIQSIDVVDGDVEPPEEEYDRVFKNLDDVKARVIVAYALFPSDCLALWKYAEQKGFLNKGFTWIVTDGCAELTDGKEEYLKGVIALFPNYGLGNTRLEELETQIVSSSVYNPEGYGYFKGTSFSYDAADALLRGILNVINIGGDYTNGKQVLDSIRSLNFEGVTGTIGFDSDTGDRKHGIFSILNLIDIEKGSFDKIGEIDPNSNTITLNQDIIFVGDTTDIPSAYEVIKYIVALNSILGAIAGLCVLFVLFIGFIIIFQWRKFRYSSPLFCVFIILGALLGLASVFTLLPNPNSELCLSFPWLLGIGFVLLFGTLFTKTWRTWRLFHNARKFKIIRISNKMMFLVVGSFVLFEAIFMILWSTLGDPNVSVEPIYKSGQAQLQCTTNSAAWWYVFVFYKVFYVIVGVFLAFKTRDVVDSLNESKPISFSLYNLTFVMTISIPLGFILTDYPTAVLVIQIVAILLCFTTTVGLLFLPKVWKIVSGQQHSMDSPSSGDSSNAGTGGKSGGYYSGGYTSNATEMKQTSIGRSTGQNISTELNSSQNANGGSGSGVFYTGGESLPKSAGSSFLNTSRDPIASNNQSIGVKSEEQ</sequence>
<evidence type="ECO:0000256" key="12">
    <source>
        <dbReference type="SAM" id="SignalP"/>
    </source>
</evidence>
<dbReference type="EMBL" id="LODT01000037">
    <property type="protein sequence ID" value="KYQ90566.1"/>
    <property type="molecule type" value="Genomic_DNA"/>
</dbReference>
<evidence type="ECO:0000256" key="11">
    <source>
        <dbReference type="SAM" id="Phobius"/>
    </source>
</evidence>
<dbReference type="InParanoid" id="A0A151Z9E6"/>
<gene>
    <name evidence="14" type="ORF">DLAC_09194</name>
</gene>
<evidence type="ECO:0000256" key="4">
    <source>
        <dbReference type="ARBA" id="ARBA00022989"/>
    </source>
</evidence>
<keyword evidence="9" id="KW-0807">Transducer</keyword>
<dbReference type="AlphaFoldDB" id="A0A151Z9E6"/>
<evidence type="ECO:0000256" key="5">
    <source>
        <dbReference type="ARBA" id="ARBA00023040"/>
    </source>
</evidence>
<dbReference type="PRINTS" id="PR01176">
    <property type="entry name" value="GABABRECEPTR"/>
</dbReference>
<dbReference type="GO" id="GO:0038039">
    <property type="term" value="C:G protein-coupled receptor heterodimeric complex"/>
    <property type="evidence" value="ECO:0007669"/>
    <property type="project" value="TreeGrafter"/>
</dbReference>
<dbReference type="Proteomes" id="UP000076078">
    <property type="component" value="Unassembled WGS sequence"/>
</dbReference>
<feature type="transmembrane region" description="Helical" evidence="11">
    <location>
        <begin position="419"/>
        <end position="446"/>
    </location>
</feature>
<dbReference type="Gene3D" id="3.40.50.2300">
    <property type="match status" value="3"/>
</dbReference>
<feature type="transmembrane region" description="Helical" evidence="11">
    <location>
        <begin position="530"/>
        <end position="549"/>
    </location>
</feature>
<organism evidence="14 15">
    <name type="scientific">Tieghemostelium lacteum</name>
    <name type="common">Slime mold</name>
    <name type="synonym">Dictyostelium lacteum</name>
    <dbReference type="NCBI Taxonomy" id="361077"/>
    <lineage>
        <taxon>Eukaryota</taxon>
        <taxon>Amoebozoa</taxon>
        <taxon>Evosea</taxon>
        <taxon>Eumycetozoa</taxon>
        <taxon>Dictyostelia</taxon>
        <taxon>Dictyosteliales</taxon>
        <taxon>Raperosteliaceae</taxon>
        <taxon>Tieghemostelium</taxon>
    </lineage>
</organism>
<keyword evidence="15" id="KW-1185">Reference proteome</keyword>
<comment type="caution">
    <text evidence="14">The sequence shown here is derived from an EMBL/GenBank/DDBJ whole genome shotgun (WGS) entry which is preliminary data.</text>
</comment>
<keyword evidence="7 14" id="KW-0675">Receptor</keyword>
<feature type="transmembrane region" description="Helical" evidence="11">
    <location>
        <begin position="489"/>
        <end position="509"/>
    </location>
</feature>
<dbReference type="PRINTS" id="PR00248">
    <property type="entry name" value="GPCRMGR"/>
</dbReference>
<dbReference type="Pfam" id="PF00003">
    <property type="entry name" value="7tm_3"/>
    <property type="match status" value="1"/>
</dbReference>
<evidence type="ECO:0000256" key="1">
    <source>
        <dbReference type="ARBA" id="ARBA00004651"/>
    </source>
</evidence>
<evidence type="ECO:0000256" key="10">
    <source>
        <dbReference type="SAM" id="MobiDB-lite"/>
    </source>
</evidence>
<dbReference type="InterPro" id="IPR017979">
    <property type="entry name" value="GPCR_3_CS"/>
</dbReference>
<evidence type="ECO:0000256" key="9">
    <source>
        <dbReference type="ARBA" id="ARBA00023224"/>
    </source>
</evidence>
<proteinExistence type="predicted"/>
<keyword evidence="5" id="KW-0297">G-protein coupled receptor</keyword>
<keyword evidence="3 11" id="KW-0812">Transmembrane</keyword>
<dbReference type="Pfam" id="PF01094">
    <property type="entry name" value="ANF_receptor"/>
    <property type="match status" value="1"/>
</dbReference>
<comment type="subcellular location">
    <subcellularLocation>
        <location evidence="1">Cell membrane</location>
        <topology evidence="1">Multi-pass membrane protein</topology>
    </subcellularLocation>
</comment>
<keyword evidence="6 11" id="KW-0472">Membrane</keyword>
<dbReference type="GO" id="GO:0004965">
    <property type="term" value="F:G protein-coupled GABA receptor activity"/>
    <property type="evidence" value="ECO:0007669"/>
    <property type="project" value="InterPro"/>
</dbReference>
<name>A0A151Z9E6_TIELA</name>
<feature type="chain" id="PRO_5007593005" evidence="12">
    <location>
        <begin position="24"/>
        <end position="778"/>
    </location>
</feature>
<dbReference type="STRING" id="361077.A0A151Z9E6"/>
<dbReference type="InterPro" id="IPR000337">
    <property type="entry name" value="GPCR_3"/>
</dbReference>
<evidence type="ECO:0000313" key="14">
    <source>
        <dbReference type="EMBL" id="KYQ90566.1"/>
    </source>
</evidence>
<feature type="transmembrane region" description="Helical" evidence="11">
    <location>
        <begin position="618"/>
        <end position="635"/>
    </location>
</feature>